<feature type="compositionally biased region" description="Basic residues" evidence="3">
    <location>
        <begin position="383"/>
        <end position="397"/>
    </location>
</feature>
<dbReference type="SUPFAM" id="SSF56219">
    <property type="entry name" value="DNase I-like"/>
    <property type="match status" value="1"/>
</dbReference>
<dbReference type="Pfam" id="PF07959">
    <property type="entry name" value="Fucose_pyrophosphorylase"/>
    <property type="match status" value="1"/>
</dbReference>
<dbReference type="PANTHER" id="PTHR15045">
    <property type="entry name" value="FUCOSE-1-PHOSPHATE GUANYLYLTRANSFERASE"/>
    <property type="match status" value="1"/>
</dbReference>
<reference evidence="5 6" key="1">
    <citation type="submission" date="2023-08" db="EMBL/GenBank/DDBJ databases">
        <title>A Necator americanus chromosomal reference genome.</title>
        <authorList>
            <person name="Ilik V."/>
            <person name="Petrzelkova K.J."/>
            <person name="Pardy F."/>
            <person name="Fuh T."/>
            <person name="Niatou-Singa F.S."/>
            <person name="Gouil Q."/>
            <person name="Baker L."/>
            <person name="Ritchie M.E."/>
            <person name="Jex A.R."/>
            <person name="Gazzola D."/>
            <person name="Li H."/>
            <person name="Toshio Fujiwara R."/>
            <person name="Zhan B."/>
            <person name="Aroian R.V."/>
            <person name="Pafco B."/>
            <person name="Schwarz E.M."/>
        </authorList>
    </citation>
    <scope>NUCLEOTIDE SEQUENCE [LARGE SCALE GENOMIC DNA]</scope>
    <source>
        <strain evidence="5 6">Aroian</strain>
        <tissue evidence="5">Whole animal</tissue>
    </source>
</reference>
<evidence type="ECO:0000256" key="1">
    <source>
        <dbReference type="ARBA" id="ARBA00022679"/>
    </source>
</evidence>
<comment type="caution">
    <text evidence="5">The sequence shown here is derived from an EMBL/GenBank/DDBJ whole genome shotgun (WGS) entry which is preliminary data.</text>
</comment>
<dbReference type="PANTHER" id="PTHR15045:SF1">
    <property type="entry name" value="FUCOSE-1-PHOSPHATE GUANYLYLTRANSFERASE"/>
    <property type="match status" value="1"/>
</dbReference>
<keyword evidence="1" id="KW-0808">Transferase</keyword>
<organism evidence="5 6">
    <name type="scientific">Necator americanus</name>
    <name type="common">Human hookworm</name>
    <dbReference type="NCBI Taxonomy" id="51031"/>
    <lineage>
        <taxon>Eukaryota</taxon>
        <taxon>Metazoa</taxon>
        <taxon>Ecdysozoa</taxon>
        <taxon>Nematoda</taxon>
        <taxon>Chromadorea</taxon>
        <taxon>Rhabditida</taxon>
        <taxon>Rhabditina</taxon>
        <taxon>Rhabditomorpha</taxon>
        <taxon>Strongyloidea</taxon>
        <taxon>Ancylostomatidae</taxon>
        <taxon>Bunostominae</taxon>
        <taxon>Necator</taxon>
    </lineage>
</organism>
<dbReference type="EMBL" id="JAVFWL010000003">
    <property type="protein sequence ID" value="KAK6744304.1"/>
    <property type="molecule type" value="Genomic_DNA"/>
</dbReference>
<proteinExistence type="predicted"/>
<dbReference type="Pfam" id="PF03372">
    <property type="entry name" value="Exo_endo_phos"/>
    <property type="match status" value="1"/>
</dbReference>
<keyword evidence="2" id="KW-0547">Nucleotide-binding</keyword>
<dbReference type="Pfam" id="PF00078">
    <property type="entry name" value="RVT_1"/>
    <property type="match status" value="1"/>
</dbReference>
<evidence type="ECO:0000256" key="2">
    <source>
        <dbReference type="ARBA" id="ARBA00022741"/>
    </source>
</evidence>
<dbReference type="InterPro" id="IPR000477">
    <property type="entry name" value="RT_dom"/>
</dbReference>
<dbReference type="Proteomes" id="UP001303046">
    <property type="component" value="Unassembled WGS sequence"/>
</dbReference>
<dbReference type="InterPro" id="IPR005135">
    <property type="entry name" value="Endo/exonuclease/phosphatase"/>
</dbReference>
<feature type="region of interest" description="Disordered" evidence="3">
    <location>
        <begin position="367"/>
        <end position="397"/>
    </location>
</feature>
<feature type="domain" description="Reverse transcriptase" evidence="4">
    <location>
        <begin position="688"/>
        <end position="905"/>
    </location>
</feature>
<gene>
    <name evidence="5" type="primary">Necator_chrIII.g11935</name>
    <name evidence="5" type="ORF">RB195_011169</name>
</gene>
<dbReference type="PROSITE" id="PS50878">
    <property type="entry name" value="RT_POL"/>
    <property type="match status" value="1"/>
</dbReference>
<dbReference type="CDD" id="cd09076">
    <property type="entry name" value="L1-EN"/>
    <property type="match status" value="1"/>
</dbReference>
<sequence>MWDLLVLTAGNESQKRDFEILLAESDVLRYCREVAVIADYPHEVKIGSGGATMNVLHTLGDGVVEKHILLIHSGGLSQRMPHLSALGKIFATLPDGSSILEKKLNTYKLLPTLLPPGLLICASDVVEDVSAFKECNPESQMIAFATESSLEIAVDHGVFVLDSNGNLKSVLQKPSLKLLKDAAAVLPSGNALTDCFYWISWTVCEQLGSLWRDSGPCTVETCCYGDFMRPLGYAPLLDYIEQGPAELSMWRKSFAEIFSKISPQVVNLGVDSFFHMGTPRELKQHCRRNSVFHRKFLSSFSEAVHCSLTNCSALKLLQSYLTPQRGAAVALAFGQLWWRDFASAGYRVILLMSTMCFSEARASPRSDAHCPRPGNVANMRGLPARRRSRPKKLVRHRQQHPVRLAALNVGTLTQRSRELANTLRKRRVDICCVQETRWKSSKSKELGDGYKLIYHGTSNRNGIGIILNETFRNSATVDRLSERLMAVKVDTAEGELQVVSAYAPQVGCSEEEKACFWENLQQYVQSLEGEEVLLIGGDFNGHVGSRKDGFKSCHGGYGYGGRNDHGLRILEYAAASDVIIANTQYRKRKSHLITYTSGFKSHPYRPCRCPIPFANHGLENLLSKEKTFKDRDTAHQMVESEGSKGGEVGPLQGCDMRDTREGERAVYRLVRARHRSTLDMEHTKIVKGADGAVLRRSEFSHPPIRTVPSVDGPALPITAVEVSAALAKMKSNKATGPDDIPADAYTTAVPYDEGFERFLEARLRKVVSVSLNQCGFVKDCSTIDAIHAIRIFLEKHRKKNRSVHLAFLDLEKAFDRVPHELLWMSMKSHRVPEEYVRWTKLLYAKPTSVVRCAAGTSRPFPVQVGVHQGSSLSPLLVILCMDTITEEIQKQNPWTLLFASLPTNG</sequence>
<accession>A0ABR1D184</accession>
<protein>
    <recommendedName>
        <fullName evidence="4">Reverse transcriptase domain-containing protein</fullName>
    </recommendedName>
</protein>
<dbReference type="CDD" id="cd01650">
    <property type="entry name" value="RT_nLTR_like"/>
    <property type="match status" value="1"/>
</dbReference>
<keyword evidence="6" id="KW-1185">Reference proteome</keyword>
<dbReference type="Gene3D" id="3.60.10.10">
    <property type="entry name" value="Endonuclease/exonuclease/phosphatase"/>
    <property type="match status" value="1"/>
</dbReference>
<evidence type="ECO:0000313" key="5">
    <source>
        <dbReference type="EMBL" id="KAK6744304.1"/>
    </source>
</evidence>
<dbReference type="InterPro" id="IPR012887">
    <property type="entry name" value="GDP_fucose_pyrophosphorylase"/>
</dbReference>
<name>A0ABR1D184_NECAM</name>
<evidence type="ECO:0000313" key="6">
    <source>
        <dbReference type="Proteomes" id="UP001303046"/>
    </source>
</evidence>
<dbReference type="InterPro" id="IPR036691">
    <property type="entry name" value="Endo/exonu/phosph_ase_sf"/>
</dbReference>
<evidence type="ECO:0000256" key="3">
    <source>
        <dbReference type="SAM" id="MobiDB-lite"/>
    </source>
</evidence>
<evidence type="ECO:0000259" key="4">
    <source>
        <dbReference type="PROSITE" id="PS50878"/>
    </source>
</evidence>